<evidence type="ECO:0000313" key="5">
    <source>
        <dbReference type="Proteomes" id="UP001302719"/>
    </source>
</evidence>
<dbReference type="AlphaFoldDB" id="A0AA96GBL3"/>
<dbReference type="PANTHER" id="PTHR10357">
    <property type="entry name" value="ALPHA-AMYLASE FAMILY MEMBER"/>
    <property type="match status" value="1"/>
</dbReference>
<keyword evidence="5" id="KW-1185">Reference proteome</keyword>
<keyword evidence="2" id="KW-0326">Glycosidase</keyword>
<feature type="domain" description="Glycosyl hydrolase family 13 catalytic" evidence="3">
    <location>
        <begin position="7"/>
        <end position="188"/>
    </location>
</feature>
<evidence type="ECO:0000259" key="3">
    <source>
        <dbReference type="Pfam" id="PF00128"/>
    </source>
</evidence>
<dbReference type="KEGG" id="nall:PP769_14335"/>
<reference evidence="4 5" key="1">
    <citation type="submission" date="2023-01" db="EMBL/GenBank/DDBJ databases">
        <title>Cultivation and genomic characterization of new, ubiquitous marine nitrite-oxidizing bacteria from the Nitrospirales.</title>
        <authorList>
            <person name="Mueller A.J."/>
            <person name="Daebeler A."/>
            <person name="Herbold C.W."/>
            <person name="Kirkegaard R.H."/>
            <person name="Daims H."/>
        </authorList>
    </citation>
    <scope>NUCLEOTIDE SEQUENCE [LARGE SCALE GENOMIC DNA]</scope>
    <source>
        <strain evidence="4 5">VA</strain>
    </source>
</reference>
<dbReference type="Pfam" id="PF00128">
    <property type="entry name" value="Alpha-amylase"/>
    <property type="match status" value="1"/>
</dbReference>
<dbReference type="InterPro" id="IPR017853">
    <property type="entry name" value="GH"/>
</dbReference>
<evidence type="ECO:0000256" key="2">
    <source>
        <dbReference type="ARBA" id="ARBA00023295"/>
    </source>
</evidence>
<dbReference type="RefSeq" id="WP_312641297.1">
    <property type="nucleotide sequence ID" value="NZ_CP116967.1"/>
</dbReference>
<protein>
    <submittedName>
        <fullName evidence="4">Alpha-amylase family glycosyl hydrolase</fullName>
    </submittedName>
</protein>
<dbReference type="GO" id="GO:0005975">
    <property type="term" value="P:carbohydrate metabolic process"/>
    <property type="evidence" value="ECO:0007669"/>
    <property type="project" value="InterPro"/>
</dbReference>
<evidence type="ECO:0000313" key="4">
    <source>
        <dbReference type="EMBL" id="WNM57145.1"/>
    </source>
</evidence>
<dbReference type="PANTHER" id="PTHR10357:SF210">
    <property type="entry name" value="MALTODEXTRIN GLUCOSIDASE"/>
    <property type="match status" value="1"/>
</dbReference>
<evidence type="ECO:0000256" key="1">
    <source>
        <dbReference type="ARBA" id="ARBA00022801"/>
    </source>
</evidence>
<dbReference type="Gene3D" id="3.20.20.80">
    <property type="entry name" value="Glycosidases"/>
    <property type="match status" value="1"/>
</dbReference>
<dbReference type="EMBL" id="CP116967">
    <property type="protein sequence ID" value="WNM57145.1"/>
    <property type="molecule type" value="Genomic_DNA"/>
</dbReference>
<dbReference type="Proteomes" id="UP001302719">
    <property type="component" value="Chromosome"/>
</dbReference>
<dbReference type="InterPro" id="IPR006047">
    <property type="entry name" value="GH13_cat_dom"/>
</dbReference>
<keyword evidence="1 4" id="KW-0378">Hydrolase</keyword>
<proteinExistence type="predicted"/>
<sequence>MTYLLRYFLDVAAYWTNQGIDGWRLDAVADVRGHQFWKALWQKVKNINPSSYLVAEIWGPGRSWVRDGQFDGGTNYVLRQIVLDYFIHGSISIRQFVSRVSKLLRMYPWEKTLKMTNVIGSHATERLYTLARGNDLRLKLAMLFQFVFPGIPAVYYGDEIGMRGGKDPDNRRGMEWNQRNWNHELRNFTKQLIAIRKSLPMLREGDWTVVQILSDHQCCVFVRKTQRTFVFILIHNNDDHPMGGEDLSMA</sequence>
<dbReference type="GO" id="GO:0016798">
    <property type="term" value="F:hydrolase activity, acting on glycosyl bonds"/>
    <property type="evidence" value="ECO:0007669"/>
    <property type="project" value="UniProtKB-KW"/>
</dbReference>
<dbReference type="SUPFAM" id="SSF51445">
    <property type="entry name" value="(Trans)glycosidases"/>
    <property type="match status" value="1"/>
</dbReference>
<name>A0AA96GBL3_9BACT</name>
<gene>
    <name evidence="4" type="ORF">PP769_14335</name>
</gene>
<organism evidence="4 5">
    <name type="scientific">Candidatus Nitrospira allomarina</name>
    <dbReference type="NCBI Taxonomy" id="3020900"/>
    <lineage>
        <taxon>Bacteria</taxon>
        <taxon>Pseudomonadati</taxon>
        <taxon>Nitrospirota</taxon>
        <taxon>Nitrospiria</taxon>
        <taxon>Nitrospirales</taxon>
        <taxon>Nitrospiraceae</taxon>
        <taxon>Nitrospira</taxon>
    </lineage>
</organism>
<accession>A0AA96GBL3</accession>